<dbReference type="SUPFAM" id="SSF50199">
    <property type="entry name" value="Staphylococcal nuclease"/>
    <property type="match status" value="1"/>
</dbReference>
<feature type="domain" description="TNase-like" evidence="1">
    <location>
        <begin position="29"/>
        <end position="116"/>
    </location>
</feature>
<dbReference type="Proteomes" id="UP000763802">
    <property type="component" value="Unassembled WGS sequence"/>
</dbReference>
<sequence length="148" mass="15734">MRRCALAFLTCLIGAGCQPDASAPIITDNQVIGAVTHVRDGDTIEVADVPIRLNGVTCDELGTPMGKQATAAMHTLVAGQRVMCTLTGRKSYDRVIGRCQLTSGEDLGEALISQGVCGRCERYDKQGTYVVAQANAGPFRGKLPKYCN</sequence>
<accession>A0ABS5WP49</accession>
<dbReference type="InterPro" id="IPR016071">
    <property type="entry name" value="Staphylococal_nuclease_OB-fold"/>
</dbReference>
<organism evidence="2 3">
    <name type="scientific">Falsiruegeria litorea</name>
    <dbReference type="NCBI Taxonomy" id="1280831"/>
    <lineage>
        <taxon>Bacteria</taxon>
        <taxon>Pseudomonadati</taxon>
        <taxon>Pseudomonadota</taxon>
        <taxon>Alphaproteobacteria</taxon>
        <taxon>Rhodobacterales</taxon>
        <taxon>Roseobacteraceae</taxon>
        <taxon>Falsiruegeria</taxon>
    </lineage>
</organism>
<dbReference type="Pfam" id="PF00565">
    <property type="entry name" value="SNase"/>
    <property type="match status" value="1"/>
</dbReference>
<protein>
    <submittedName>
        <fullName evidence="2">Thermonuclease family protein</fullName>
    </submittedName>
</protein>
<evidence type="ECO:0000313" key="3">
    <source>
        <dbReference type="Proteomes" id="UP000763802"/>
    </source>
</evidence>
<dbReference type="SMART" id="SM00318">
    <property type="entry name" value="SNc"/>
    <property type="match status" value="1"/>
</dbReference>
<dbReference type="RefSeq" id="WP_215193658.1">
    <property type="nucleotide sequence ID" value="NZ_JAHHDY010000008.1"/>
</dbReference>
<dbReference type="Gene3D" id="2.40.50.90">
    <property type="match status" value="1"/>
</dbReference>
<dbReference type="EMBL" id="JAHHDY010000008">
    <property type="protein sequence ID" value="MBT3140429.1"/>
    <property type="molecule type" value="Genomic_DNA"/>
</dbReference>
<dbReference type="InterPro" id="IPR035437">
    <property type="entry name" value="SNase_OB-fold_sf"/>
</dbReference>
<dbReference type="PROSITE" id="PS51257">
    <property type="entry name" value="PROKAR_LIPOPROTEIN"/>
    <property type="match status" value="1"/>
</dbReference>
<keyword evidence="3" id="KW-1185">Reference proteome</keyword>
<evidence type="ECO:0000259" key="1">
    <source>
        <dbReference type="PROSITE" id="PS50830"/>
    </source>
</evidence>
<name>A0ABS5WP49_9RHOB</name>
<reference evidence="2 3" key="1">
    <citation type="submission" date="2021-05" db="EMBL/GenBank/DDBJ databases">
        <title>Draft genomes of marine bacteria isolated from model chitin particles.</title>
        <authorList>
            <person name="Datta M.S."/>
            <person name="Schwartzman J.A."/>
            <person name="Cordero O."/>
        </authorList>
    </citation>
    <scope>NUCLEOTIDE SEQUENCE [LARGE SCALE GENOMIC DNA]</scope>
    <source>
        <strain evidence="2 3">4E07</strain>
    </source>
</reference>
<proteinExistence type="predicted"/>
<comment type="caution">
    <text evidence="2">The sequence shown here is derived from an EMBL/GenBank/DDBJ whole genome shotgun (WGS) entry which is preliminary data.</text>
</comment>
<evidence type="ECO:0000313" key="2">
    <source>
        <dbReference type="EMBL" id="MBT3140429.1"/>
    </source>
</evidence>
<dbReference type="PROSITE" id="PS50830">
    <property type="entry name" value="TNASE_3"/>
    <property type="match status" value="1"/>
</dbReference>
<gene>
    <name evidence="2" type="ORF">KL867_05165</name>
</gene>